<dbReference type="InterPro" id="IPR019734">
    <property type="entry name" value="TPR_rpt"/>
</dbReference>
<sequence>MDTARPGRNAWANYYQFRAQQAFLRRLERAGQSRDVVFLDMDALVVAPLAPAFAAAGDAEGPSFDLALTLSDATDMPINMGVQLVPRGRYQQAMAVLDAVCEVYPFNESFIAGQLALASYLGVLNNETALLRHLDAAISGGRSCLAVPVRGSGGSSTGTVCLLPCLRWNYCHDDQSCCTSPARLPLGLTSRAQLERAGTAVLHQVGPRKKALDLLAASFISGGRSAAYDLFVGLPHNETGFAAFDLDRAVRNKFGKGEAELIGMASAASPLATHFADHKWKSAKESVLSMATAVRRAMMRTSWPGWAAIPYANYYQFRAQQAYLRHLQQLGVHADVVFLDMDALVVAPMAPLFAPVGAASTFDFAVTLSDAVDMPINMGVQMVSRGRYQQAVAVLEAVCERYPFNESFIAGQVALGTYLGVHGREGALLGHLEAVLERAGVVVLHQVGPRKKALDLLAVAFLAGGRSAAYDVFSRLPHNEQGFAGFDAAGAAAAIGLSPVW</sequence>
<name>A0AAW1QLB0_9CHLO</name>
<reference evidence="1 2" key="1">
    <citation type="journal article" date="2024" name="Nat. Commun.">
        <title>Phylogenomics reveals the evolutionary origins of lichenization in chlorophyte algae.</title>
        <authorList>
            <person name="Puginier C."/>
            <person name="Libourel C."/>
            <person name="Otte J."/>
            <person name="Skaloud P."/>
            <person name="Haon M."/>
            <person name="Grisel S."/>
            <person name="Petersen M."/>
            <person name="Berrin J.G."/>
            <person name="Delaux P.M."/>
            <person name="Dal Grande F."/>
            <person name="Keller J."/>
        </authorList>
    </citation>
    <scope>NUCLEOTIDE SEQUENCE [LARGE SCALE GENOMIC DNA]</scope>
    <source>
        <strain evidence="1 2">SAG 245.80</strain>
    </source>
</reference>
<organism evidence="1 2">
    <name type="scientific">Elliptochloris bilobata</name>
    <dbReference type="NCBI Taxonomy" id="381761"/>
    <lineage>
        <taxon>Eukaryota</taxon>
        <taxon>Viridiplantae</taxon>
        <taxon>Chlorophyta</taxon>
        <taxon>core chlorophytes</taxon>
        <taxon>Trebouxiophyceae</taxon>
        <taxon>Trebouxiophyceae incertae sedis</taxon>
        <taxon>Elliptochloris clade</taxon>
        <taxon>Elliptochloris</taxon>
    </lineage>
</organism>
<accession>A0AAW1QLB0</accession>
<proteinExistence type="predicted"/>
<dbReference type="AlphaFoldDB" id="A0AAW1QLB0"/>
<dbReference type="SUPFAM" id="SSF48452">
    <property type="entry name" value="TPR-like"/>
    <property type="match status" value="1"/>
</dbReference>
<gene>
    <name evidence="1" type="ORF">WJX81_005013</name>
</gene>
<dbReference type="Pfam" id="PF13174">
    <property type="entry name" value="TPR_6"/>
    <property type="match status" value="1"/>
</dbReference>
<evidence type="ECO:0008006" key="3">
    <source>
        <dbReference type="Google" id="ProtNLM"/>
    </source>
</evidence>
<dbReference type="EMBL" id="JALJOU010000089">
    <property type="protein sequence ID" value="KAK9822241.1"/>
    <property type="molecule type" value="Genomic_DNA"/>
</dbReference>
<dbReference type="InterPro" id="IPR011990">
    <property type="entry name" value="TPR-like_helical_dom_sf"/>
</dbReference>
<comment type="caution">
    <text evidence="1">The sequence shown here is derived from an EMBL/GenBank/DDBJ whole genome shotgun (WGS) entry which is preliminary data.</text>
</comment>
<dbReference type="Proteomes" id="UP001445335">
    <property type="component" value="Unassembled WGS sequence"/>
</dbReference>
<evidence type="ECO:0000313" key="2">
    <source>
        <dbReference type="Proteomes" id="UP001445335"/>
    </source>
</evidence>
<evidence type="ECO:0000313" key="1">
    <source>
        <dbReference type="EMBL" id="KAK9822241.1"/>
    </source>
</evidence>
<protein>
    <recommendedName>
        <fullName evidence="3">Nucleotide-diphospho-sugar transferase domain-containing protein</fullName>
    </recommendedName>
</protein>
<keyword evidence="2" id="KW-1185">Reference proteome</keyword>